<evidence type="ECO:0000256" key="1">
    <source>
        <dbReference type="SAM" id="MobiDB-lite"/>
    </source>
</evidence>
<protein>
    <recommendedName>
        <fullName evidence="4">Chlorophyllase</fullName>
    </recommendedName>
</protein>
<feature type="region of interest" description="Disordered" evidence="1">
    <location>
        <begin position="32"/>
        <end position="57"/>
    </location>
</feature>
<reference evidence="2 3" key="1">
    <citation type="submission" date="2011-10" db="EMBL/GenBank/DDBJ databases">
        <authorList>
            <person name="Genoscope - CEA"/>
        </authorList>
    </citation>
    <scope>NUCLEOTIDE SEQUENCE [LARGE SCALE GENOMIC DNA]</scope>
    <source>
        <strain evidence="2 3">RCC 1105</strain>
    </source>
</reference>
<keyword evidence="3" id="KW-1185">Reference proteome</keyword>
<proteinExistence type="predicted"/>
<dbReference type="GO" id="GO:0015996">
    <property type="term" value="P:chlorophyll catabolic process"/>
    <property type="evidence" value="ECO:0007669"/>
    <property type="project" value="TreeGrafter"/>
</dbReference>
<dbReference type="InterPro" id="IPR029058">
    <property type="entry name" value="AB_hydrolase_fold"/>
</dbReference>
<dbReference type="eggNOG" id="ENOG502QRKW">
    <property type="taxonomic scope" value="Eukaryota"/>
</dbReference>
<dbReference type="AlphaFoldDB" id="K8EPX0"/>
<dbReference type="OrthoDB" id="2093222at2759"/>
<evidence type="ECO:0008006" key="4">
    <source>
        <dbReference type="Google" id="ProtNLM"/>
    </source>
</evidence>
<dbReference type="GO" id="GO:0047746">
    <property type="term" value="F:chlorophyllase activity"/>
    <property type="evidence" value="ECO:0007669"/>
    <property type="project" value="TreeGrafter"/>
</dbReference>
<dbReference type="Proteomes" id="UP000198341">
    <property type="component" value="Chromosome 16"/>
</dbReference>
<organism evidence="2 3">
    <name type="scientific">Bathycoccus prasinos</name>
    <dbReference type="NCBI Taxonomy" id="41875"/>
    <lineage>
        <taxon>Eukaryota</taxon>
        <taxon>Viridiplantae</taxon>
        <taxon>Chlorophyta</taxon>
        <taxon>Mamiellophyceae</taxon>
        <taxon>Mamiellales</taxon>
        <taxon>Bathycoccaceae</taxon>
        <taxon>Bathycoccus</taxon>
    </lineage>
</organism>
<dbReference type="InterPro" id="IPR017395">
    <property type="entry name" value="Chlorophyllase-like"/>
</dbReference>
<dbReference type="ESTHER" id="9chlo-k8epx0">
    <property type="family name" value="Chlorophyllase_Plant"/>
</dbReference>
<evidence type="ECO:0000313" key="2">
    <source>
        <dbReference type="EMBL" id="CCO20116.1"/>
    </source>
</evidence>
<dbReference type="RefSeq" id="XP_007508499.1">
    <property type="nucleotide sequence ID" value="XM_007508437.1"/>
</dbReference>
<accession>K8EPX0</accession>
<dbReference type="PANTHER" id="PTHR33428:SF14">
    <property type="entry name" value="CARBOXYLESTERASE TYPE B DOMAIN-CONTAINING PROTEIN"/>
    <property type="match status" value="1"/>
</dbReference>
<dbReference type="PANTHER" id="PTHR33428">
    <property type="entry name" value="CHLOROPHYLLASE-2, CHLOROPLASTIC"/>
    <property type="match status" value="1"/>
</dbReference>
<dbReference type="KEGG" id="bpg:Bathy16g01050"/>
<dbReference type="GeneID" id="19011311"/>
<dbReference type="EMBL" id="FO082263">
    <property type="protein sequence ID" value="CCO20116.1"/>
    <property type="molecule type" value="Genomic_DNA"/>
</dbReference>
<dbReference type="SUPFAM" id="SSF53474">
    <property type="entry name" value="alpha/beta-Hydrolases"/>
    <property type="match status" value="1"/>
</dbReference>
<gene>
    <name evidence="2" type="ordered locus">Bathy16g01050</name>
</gene>
<sequence length="488" mass="53479">MTSTPFITAAHATTTTARSSITTAAILDARKRGRKRRMRRMSSCTSGNLRFPSSGGKTIIDKKRRRETTTTTRAASREEFLLVNNTATIEDDEDEDETTFVRTTTRPLPMTTGEKVLRDRLKPKAFWTRRAAVAMMMTTTTTASRTTAKEENNTNTNTSSSSAYIEKYFEQGPFSVRQLPKVEHVSASVYPLCTGIACRLSVKALVPFPPPVNPDELFPVQGSTSSAAKKDSFIPAEITKKALFPLAVFTPGFLVDAESYDFLARRLCSFGYVVLRYDKSESINETLDDVVSASLLEDLITWASYGSGTLSNIVDSEEVLLIGHSRGGKISALESLFDERVKCLALVDPVDNTQYAPLGPGFPSAVMGMESDDREKKKFGPPATLVIGGLKGGECAPLGSNYANFFKAAQVATKTYQQKSEEPWGFTLDCGHFDFLDEKSFIQSSVCDVGNLDDKVTKEITAAAIAFHADQTFRSKNSSNSSSIFRAE</sequence>
<dbReference type="Pfam" id="PF07224">
    <property type="entry name" value="Chlorophyllase"/>
    <property type="match status" value="1"/>
</dbReference>
<name>K8EPX0_9CHLO</name>
<evidence type="ECO:0000313" key="3">
    <source>
        <dbReference type="Proteomes" id="UP000198341"/>
    </source>
</evidence>
<dbReference type="STRING" id="41875.K8EPX0"/>
<dbReference type="Gene3D" id="3.40.50.1820">
    <property type="entry name" value="alpha/beta hydrolase"/>
    <property type="match status" value="1"/>
</dbReference>